<evidence type="ECO:0000256" key="5">
    <source>
        <dbReference type="ARBA" id="ARBA00023125"/>
    </source>
</evidence>
<evidence type="ECO:0000256" key="3">
    <source>
        <dbReference type="ARBA" id="ARBA00022840"/>
    </source>
</evidence>
<keyword evidence="9" id="KW-1185">Reference proteome</keyword>
<dbReference type="SMART" id="SM00968">
    <property type="entry name" value="SMC_hinge"/>
    <property type="match status" value="1"/>
</dbReference>
<dbReference type="Pfam" id="PF02463">
    <property type="entry name" value="SMC_N"/>
    <property type="match status" value="1"/>
</dbReference>
<feature type="coiled-coil region" evidence="6">
    <location>
        <begin position="671"/>
        <end position="782"/>
    </location>
</feature>
<keyword evidence="3 6" id="KW-0067">ATP-binding</keyword>
<comment type="subcellular location">
    <subcellularLocation>
        <location evidence="6">Cytoplasm</location>
    </subcellularLocation>
</comment>
<feature type="coiled-coil region" evidence="6">
    <location>
        <begin position="832"/>
        <end position="943"/>
    </location>
</feature>
<comment type="function">
    <text evidence="6">Required for chromosome condensation and partitioning.</text>
</comment>
<dbReference type="CDD" id="cd03278">
    <property type="entry name" value="ABC_SMC_barmotin"/>
    <property type="match status" value="1"/>
</dbReference>
<keyword evidence="1 6" id="KW-0963">Cytoplasm</keyword>
<evidence type="ECO:0000256" key="6">
    <source>
        <dbReference type="HAMAP-Rule" id="MF_01894"/>
    </source>
</evidence>
<dbReference type="InterPro" id="IPR010935">
    <property type="entry name" value="SMC_hinge"/>
</dbReference>
<feature type="binding site" evidence="6">
    <location>
        <begin position="32"/>
        <end position="39"/>
    </location>
    <ligand>
        <name>ATP</name>
        <dbReference type="ChEBI" id="CHEBI:30616"/>
    </ligand>
</feature>
<evidence type="ECO:0000256" key="1">
    <source>
        <dbReference type="ARBA" id="ARBA00022490"/>
    </source>
</evidence>
<feature type="domain" description="SMC hinge" evidence="7">
    <location>
        <begin position="524"/>
        <end position="637"/>
    </location>
</feature>
<dbReference type="SUPFAM" id="SSF52540">
    <property type="entry name" value="P-loop containing nucleoside triphosphate hydrolases"/>
    <property type="match status" value="1"/>
</dbReference>
<dbReference type="HAMAP" id="MF_01894">
    <property type="entry name" value="Smc_prok"/>
    <property type="match status" value="1"/>
</dbReference>
<dbReference type="Gene3D" id="3.30.70.1620">
    <property type="match status" value="1"/>
</dbReference>
<keyword evidence="5 6" id="KW-0238">DNA-binding</keyword>
<evidence type="ECO:0000259" key="7">
    <source>
        <dbReference type="SMART" id="SM00968"/>
    </source>
</evidence>
<comment type="domain">
    <text evidence="6">Contains large globular domains required for ATP hydrolysis at each terminus and a third globular domain forming a flexible hinge near the middle of the molecule. These domains are separated by coiled-coil structures.</text>
</comment>
<dbReference type="Proteomes" id="UP001477672">
    <property type="component" value="Unassembled WGS sequence"/>
</dbReference>
<proteinExistence type="inferred from homology"/>
<organism evidence="8 9">
    <name type="scientific">Ruthenibacterium intestinale</name>
    <dbReference type="NCBI Taxonomy" id="3133163"/>
    <lineage>
        <taxon>Bacteria</taxon>
        <taxon>Bacillati</taxon>
        <taxon>Bacillota</taxon>
        <taxon>Clostridia</taxon>
        <taxon>Eubacteriales</taxon>
        <taxon>Oscillospiraceae</taxon>
        <taxon>Ruthenibacterium</taxon>
    </lineage>
</organism>
<dbReference type="PANTHER" id="PTHR43977">
    <property type="entry name" value="STRUCTURAL MAINTENANCE OF CHROMOSOMES PROTEIN 3"/>
    <property type="match status" value="1"/>
</dbReference>
<dbReference type="Gene3D" id="1.10.287.1490">
    <property type="match status" value="1"/>
</dbReference>
<evidence type="ECO:0000313" key="8">
    <source>
        <dbReference type="EMBL" id="MEQ2520598.1"/>
    </source>
</evidence>
<feature type="coiled-coil region" evidence="6">
    <location>
        <begin position="235"/>
        <end position="374"/>
    </location>
</feature>
<dbReference type="SUPFAM" id="SSF57997">
    <property type="entry name" value="Tropomyosin"/>
    <property type="match status" value="1"/>
</dbReference>
<dbReference type="RefSeq" id="WP_349216139.1">
    <property type="nucleotide sequence ID" value="NZ_JBBMFA010000092.1"/>
</dbReference>
<dbReference type="NCBIfam" id="TIGR02168">
    <property type="entry name" value="SMC_prok_B"/>
    <property type="match status" value="1"/>
</dbReference>
<dbReference type="Gene3D" id="1.20.1060.20">
    <property type="match status" value="1"/>
</dbReference>
<keyword evidence="4 6" id="KW-0175">Coiled coil</keyword>
<evidence type="ECO:0000313" key="9">
    <source>
        <dbReference type="Proteomes" id="UP001477672"/>
    </source>
</evidence>
<dbReference type="InterPro" id="IPR027417">
    <property type="entry name" value="P-loop_NTPase"/>
</dbReference>
<comment type="similarity">
    <text evidence="6">Belongs to the SMC family.</text>
</comment>
<dbReference type="Pfam" id="PF06470">
    <property type="entry name" value="SMC_hinge"/>
    <property type="match status" value="1"/>
</dbReference>
<feature type="coiled-coil region" evidence="6">
    <location>
        <begin position="431"/>
        <end position="517"/>
    </location>
</feature>
<comment type="subunit">
    <text evidence="6">Homodimer.</text>
</comment>
<dbReference type="InterPro" id="IPR011890">
    <property type="entry name" value="SMC_prok"/>
</dbReference>
<protein>
    <recommendedName>
        <fullName evidence="6">Chromosome partition protein Smc</fullName>
    </recommendedName>
</protein>
<comment type="caution">
    <text evidence="8">The sequence shown here is derived from an EMBL/GenBank/DDBJ whole genome shotgun (WGS) entry which is preliminary data.</text>
</comment>
<dbReference type="InterPro" id="IPR003395">
    <property type="entry name" value="RecF/RecN/SMC_N"/>
</dbReference>
<reference evidence="8 9" key="1">
    <citation type="submission" date="2024-03" db="EMBL/GenBank/DDBJ databases">
        <title>Human intestinal bacterial collection.</title>
        <authorList>
            <person name="Pauvert C."/>
            <person name="Hitch T.C.A."/>
            <person name="Clavel T."/>
        </authorList>
    </citation>
    <scope>NUCLEOTIDE SEQUENCE [LARGE SCALE GENOMIC DNA]</scope>
    <source>
        <strain evidence="8 9">CLA-JM-H11</strain>
    </source>
</reference>
<keyword evidence="2 6" id="KW-0547">Nucleotide-binding</keyword>
<accession>A0ABV1GFY6</accession>
<gene>
    <name evidence="6 8" type="primary">smc</name>
    <name evidence="8" type="ORF">WMO24_09185</name>
</gene>
<dbReference type="InterPro" id="IPR036277">
    <property type="entry name" value="SMC_hinge_sf"/>
</dbReference>
<feature type="coiled-coil region" evidence="6">
    <location>
        <begin position="168"/>
        <end position="202"/>
    </location>
</feature>
<dbReference type="Gene3D" id="3.40.50.300">
    <property type="entry name" value="P-loop containing nucleotide triphosphate hydrolases"/>
    <property type="match status" value="2"/>
</dbReference>
<dbReference type="InterPro" id="IPR024704">
    <property type="entry name" value="SMC"/>
</dbReference>
<dbReference type="PIRSF" id="PIRSF005719">
    <property type="entry name" value="SMC"/>
    <property type="match status" value="1"/>
</dbReference>
<evidence type="ECO:0000256" key="4">
    <source>
        <dbReference type="ARBA" id="ARBA00023054"/>
    </source>
</evidence>
<dbReference type="SUPFAM" id="SSF75553">
    <property type="entry name" value="Smc hinge domain"/>
    <property type="match status" value="1"/>
</dbReference>
<name>A0ABV1GFY6_9FIRM</name>
<sequence length="1186" mass="131870">MFLKALEIHGFKSFPDRTKITIERGITAVVGPNGSGKSNISDAIRWVLGETSAKQLRGGGKMENVIFGGTQSRNAMGFASVNLYIDNTDRRIDVDSDEVVIGRKYYRSGDSEYSVNGQNVRLKDIYEMFLDTGLGRDGYSIIGQGRIAVIVGAKSNERREIFEEASGIAKYRYRKNEAERRLASAEDNLVRLRDILGELEGRVGPLEKEAEKAKRYLELAEKRKGLEVTLWVDTVQKARDTVREVQRKIELANADYDRASREMEGVDAETEEIRAQSEHLIKEIDRCNAEIRAITERISGSDASLAVLRNDIEHNQATIAQMEQEISQSGMGREAIEAERAQHQAAIEECEKELASLAQRAEETEQLLSDLQNKSAASGERRGAVEAKLADMAARITDLKVVQASADSAREAAQLRLGSATQDKQTNEKRLADLHQEKKETEAFLNDAIERLTRLENIKGGLTMKLDSRKKLLDEADAAEQKLERDMESASQRIQLLRDLERNMDGYQSSVKTVMRASTNRRLRGIIGPVSSILTVKPGYEVAIETALGFALQNIVVENESAAKAAMAFLRDEKAGRATFLPLDTMRPAHFDASRLTGSAVKASDLVEYDKRYENVVSNLLGRIVVVDEINEASRVARSLDYRNRIVTADGQVINAGGSFTGGSVSRSAGLFSRKQEIADLKAKLADMEKKRDAAQERTDAAKAEVDKLSAELTATESEAITAGGDKIRGEVESARISTALSQTEAAARLLDAECEKLKEQIEQSTQQALEAQEKLTRLTEDTCQLEEELETIAGSDDSFLATRTRLSDQLSDIKLKKLSTEKDAESHRASIVALESRTGETEERVRQLQENIALLHQQNLQREEQMAAMQRDVEQSRQQITEFEQAIQAASQQRIEKEGAITQQSAKLRRLTDEREALGREAARLTEQKEAKDAEYEQTVAKLWDEYELGLSEAQALCVPFESITELRRNVTEVRGKIRSLGNVNVGAIDEYAEVSQRYEFLRTQVGDVEKSKAELQRMIAGLSEEMRVMFSESFAAINRNFGRIFTELFGGGTARLYLEDETDVLESGIGIEVAPPGKIIKNLSALSGGEQALVAISIYFAILAVNPAPFCVLDEIEAALDDVNVTRYAQYLRRICNETQFIVITHRRGTMEEADVLYGVTMQEDGVSKVLRLDVKNVDASLIS</sequence>
<dbReference type="EMBL" id="JBBMFA010000092">
    <property type="protein sequence ID" value="MEQ2520598.1"/>
    <property type="molecule type" value="Genomic_DNA"/>
</dbReference>
<evidence type="ECO:0000256" key="2">
    <source>
        <dbReference type="ARBA" id="ARBA00022741"/>
    </source>
</evidence>